<evidence type="ECO:0000313" key="4">
    <source>
        <dbReference type="Proteomes" id="UP001336250"/>
    </source>
</evidence>
<dbReference type="EMBL" id="JAZIBG010000014">
    <property type="protein sequence ID" value="MEF7613183.1"/>
    <property type="molecule type" value="Genomic_DNA"/>
</dbReference>
<gene>
    <name evidence="3" type="ORF">V4F39_04605</name>
</gene>
<feature type="domain" description="Cell wall hydrolase SleB" evidence="2">
    <location>
        <begin position="43"/>
        <end position="153"/>
    </location>
</feature>
<protein>
    <submittedName>
        <fullName evidence="3">Cell wall hydrolase</fullName>
    </submittedName>
</protein>
<evidence type="ECO:0000259" key="2">
    <source>
        <dbReference type="Pfam" id="PF07486"/>
    </source>
</evidence>
<accession>A0AAW9PZF3</accession>
<reference evidence="3 4" key="1">
    <citation type="submission" date="2024-02" db="EMBL/GenBank/DDBJ databases">
        <title>Genome sequence of Aquincola sp. MAHUQ-54.</title>
        <authorList>
            <person name="Huq M.A."/>
        </authorList>
    </citation>
    <scope>NUCLEOTIDE SEQUENCE [LARGE SCALE GENOMIC DNA]</scope>
    <source>
        <strain evidence="3 4">MAHUQ-54</strain>
    </source>
</reference>
<comment type="caution">
    <text evidence="3">The sequence shown here is derived from an EMBL/GenBank/DDBJ whole genome shotgun (WGS) entry which is preliminary data.</text>
</comment>
<dbReference type="InterPro" id="IPR042047">
    <property type="entry name" value="SleB_dom1"/>
</dbReference>
<dbReference type="Pfam" id="PF07486">
    <property type="entry name" value="Hydrolase_2"/>
    <property type="match status" value="1"/>
</dbReference>
<keyword evidence="4" id="KW-1185">Reference proteome</keyword>
<sequence>GPRPAGPAPAAPPTAAPAAPGADADHHVEVLARTIWGEARGGSRLGMEAVAACVLNRLRRKQPGRFGASVAEVCLKPLQFSCWNEGDPNLPKLKAVDERDERFRLCLEIARRAVAGTLADPVSGSDHYHTVSVSPAWSAGRRPVRRIDDHLFFNDVP</sequence>
<name>A0AAW9PZF3_9BURK</name>
<dbReference type="InterPro" id="IPR011105">
    <property type="entry name" value="Cell_wall_hydrolase_SleB"/>
</dbReference>
<evidence type="ECO:0000256" key="1">
    <source>
        <dbReference type="SAM" id="MobiDB-lite"/>
    </source>
</evidence>
<feature type="region of interest" description="Disordered" evidence="1">
    <location>
        <begin position="1"/>
        <end position="24"/>
    </location>
</feature>
<dbReference type="RefSeq" id="WP_332288130.1">
    <property type="nucleotide sequence ID" value="NZ_JAZIBG010000014.1"/>
</dbReference>
<feature type="non-terminal residue" evidence="3">
    <location>
        <position position="1"/>
    </location>
</feature>
<keyword evidence="3" id="KW-0378">Hydrolase</keyword>
<organism evidence="3 4">
    <name type="scientific">Aquincola agrisoli</name>
    <dbReference type="NCBI Taxonomy" id="3119538"/>
    <lineage>
        <taxon>Bacteria</taxon>
        <taxon>Pseudomonadati</taxon>
        <taxon>Pseudomonadota</taxon>
        <taxon>Betaproteobacteria</taxon>
        <taxon>Burkholderiales</taxon>
        <taxon>Sphaerotilaceae</taxon>
        <taxon>Aquincola</taxon>
    </lineage>
</organism>
<dbReference type="AlphaFoldDB" id="A0AAW9PZF3"/>
<evidence type="ECO:0000313" key="3">
    <source>
        <dbReference type="EMBL" id="MEF7613183.1"/>
    </source>
</evidence>
<dbReference type="Proteomes" id="UP001336250">
    <property type="component" value="Unassembled WGS sequence"/>
</dbReference>
<dbReference type="Gene3D" id="1.10.10.2520">
    <property type="entry name" value="Cell wall hydrolase SleB, domain 1"/>
    <property type="match status" value="1"/>
</dbReference>
<dbReference type="GO" id="GO:0016787">
    <property type="term" value="F:hydrolase activity"/>
    <property type="evidence" value="ECO:0007669"/>
    <property type="project" value="UniProtKB-KW"/>
</dbReference>
<proteinExistence type="predicted"/>
<feature type="compositionally biased region" description="Pro residues" evidence="1">
    <location>
        <begin position="1"/>
        <end position="15"/>
    </location>
</feature>